<sequence>MNYKKSEFSGAVLAVCCLASFSSTAKGVQDMSDPLAVYTQAGAGVTNKGLNIKIGQAYDTGSVESMAMNIIEIKGMGADLLGLKGDDSVDSLRFRNFKLDTTNGRGAQIDINWNFDSGTGNASYSFIQALPAMGSVQFYPLAGIGLTVSDSADIRGQKNEIGSVGYAIPSTYGVIGTYAKITLTDKIWLNYNPMYITTFNDNDYMSDRMDGLHHEIVASYQITPYQNVRVFGNYSAIEVNDDWNWRVEFNHQF</sequence>
<keyword evidence="3" id="KW-1185">Reference proteome</keyword>
<dbReference type="Proteomes" id="UP000028073">
    <property type="component" value="Unassembled WGS sequence"/>
</dbReference>
<feature type="signal peptide" evidence="1">
    <location>
        <begin position="1"/>
        <end position="25"/>
    </location>
</feature>
<evidence type="ECO:0000256" key="1">
    <source>
        <dbReference type="SAM" id="SignalP"/>
    </source>
</evidence>
<reference evidence="2 3" key="1">
    <citation type="submission" date="2014-06" db="EMBL/GenBank/DDBJ databases">
        <title>Whole Genome Sequences of Three Symbiotic Endozoicomonas Bacteria.</title>
        <authorList>
            <person name="Neave M.J."/>
            <person name="Apprill A."/>
            <person name="Voolstra C.R."/>
        </authorList>
    </citation>
    <scope>NUCLEOTIDE SEQUENCE [LARGE SCALE GENOMIC DNA]</scope>
    <source>
        <strain evidence="2 3">DSM 25634</strain>
    </source>
</reference>
<gene>
    <name evidence="2" type="ORF">GZ78_20315</name>
</gene>
<dbReference type="EMBL" id="JOKH01000004">
    <property type="protein sequence ID" value="KEQ16971.1"/>
    <property type="molecule type" value="Genomic_DNA"/>
</dbReference>
<evidence type="ECO:0000313" key="3">
    <source>
        <dbReference type="Proteomes" id="UP000028073"/>
    </source>
</evidence>
<evidence type="ECO:0008006" key="4">
    <source>
        <dbReference type="Google" id="ProtNLM"/>
    </source>
</evidence>
<proteinExistence type="predicted"/>
<protein>
    <recommendedName>
        <fullName evidence="4">Porin</fullName>
    </recommendedName>
</protein>
<dbReference type="STRING" id="1137799.GZ78_20315"/>
<comment type="caution">
    <text evidence="2">The sequence shown here is derived from an EMBL/GenBank/DDBJ whole genome shotgun (WGS) entry which is preliminary data.</text>
</comment>
<organism evidence="2 3">
    <name type="scientific">Endozoicomonas numazuensis</name>
    <dbReference type="NCBI Taxonomy" id="1137799"/>
    <lineage>
        <taxon>Bacteria</taxon>
        <taxon>Pseudomonadati</taxon>
        <taxon>Pseudomonadota</taxon>
        <taxon>Gammaproteobacteria</taxon>
        <taxon>Oceanospirillales</taxon>
        <taxon>Endozoicomonadaceae</taxon>
        <taxon>Endozoicomonas</taxon>
    </lineage>
</organism>
<name>A0A081NEU8_9GAMM</name>
<feature type="chain" id="PRO_5001760757" description="Porin" evidence="1">
    <location>
        <begin position="26"/>
        <end position="253"/>
    </location>
</feature>
<keyword evidence="1" id="KW-0732">Signal</keyword>
<dbReference type="OrthoDB" id="5291732at2"/>
<evidence type="ECO:0000313" key="2">
    <source>
        <dbReference type="EMBL" id="KEQ16971.1"/>
    </source>
</evidence>
<dbReference type="AlphaFoldDB" id="A0A081NEU8"/>
<dbReference type="eggNOG" id="ENOG502Z87A">
    <property type="taxonomic scope" value="Bacteria"/>
</dbReference>
<accession>A0A081NEU8</accession>